<name>X1A8W7_9ZZZZ</name>
<protein>
    <submittedName>
        <fullName evidence="1">Uncharacterized protein</fullName>
    </submittedName>
</protein>
<sequence length="70" mass="8185">MLGHVRAKTTRFNLIYYKDEKLPQLLCKSGLPSGDYDDLIKDHIKIMIHAIMSESRGRENPKMVIERIKK</sequence>
<dbReference type="EMBL" id="BART01010888">
    <property type="protein sequence ID" value="GAG78139.1"/>
    <property type="molecule type" value="Genomic_DNA"/>
</dbReference>
<gene>
    <name evidence="1" type="ORF">S01H4_23459</name>
</gene>
<accession>X1A8W7</accession>
<dbReference type="AlphaFoldDB" id="X1A8W7"/>
<reference evidence="1" key="1">
    <citation type="journal article" date="2014" name="Front. Microbiol.">
        <title>High frequency of phylogenetically diverse reductive dehalogenase-homologous genes in deep subseafloor sedimentary metagenomes.</title>
        <authorList>
            <person name="Kawai M."/>
            <person name="Futagami T."/>
            <person name="Toyoda A."/>
            <person name="Takaki Y."/>
            <person name="Nishi S."/>
            <person name="Hori S."/>
            <person name="Arai W."/>
            <person name="Tsubouchi T."/>
            <person name="Morono Y."/>
            <person name="Uchiyama I."/>
            <person name="Ito T."/>
            <person name="Fujiyama A."/>
            <person name="Inagaki F."/>
            <person name="Takami H."/>
        </authorList>
    </citation>
    <scope>NUCLEOTIDE SEQUENCE</scope>
    <source>
        <strain evidence="1">Expedition CK06-06</strain>
    </source>
</reference>
<proteinExistence type="predicted"/>
<comment type="caution">
    <text evidence="1">The sequence shown here is derived from an EMBL/GenBank/DDBJ whole genome shotgun (WGS) entry which is preliminary data.</text>
</comment>
<feature type="non-terminal residue" evidence="1">
    <location>
        <position position="70"/>
    </location>
</feature>
<organism evidence="1">
    <name type="scientific">marine sediment metagenome</name>
    <dbReference type="NCBI Taxonomy" id="412755"/>
    <lineage>
        <taxon>unclassified sequences</taxon>
        <taxon>metagenomes</taxon>
        <taxon>ecological metagenomes</taxon>
    </lineage>
</organism>
<evidence type="ECO:0000313" key="1">
    <source>
        <dbReference type="EMBL" id="GAG78139.1"/>
    </source>
</evidence>